<keyword evidence="9" id="KW-1185">Reference proteome</keyword>
<dbReference type="EMBL" id="CAJNOV010001486">
    <property type="protein sequence ID" value="CAF1063443.1"/>
    <property type="molecule type" value="Genomic_DNA"/>
</dbReference>
<dbReference type="Proteomes" id="UP000663855">
    <property type="component" value="Unassembled WGS sequence"/>
</dbReference>
<dbReference type="Proteomes" id="UP000663866">
    <property type="component" value="Unassembled WGS sequence"/>
</dbReference>
<dbReference type="Proteomes" id="UP000663856">
    <property type="component" value="Unassembled WGS sequence"/>
</dbReference>
<dbReference type="Proteomes" id="UP000663887">
    <property type="component" value="Unassembled WGS sequence"/>
</dbReference>
<evidence type="ECO:0000313" key="1">
    <source>
        <dbReference type="EMBL" id="CAF1063443.1"/>
    </source>
</evidence>
<evidence type="ECO:0000313" key="3">
    <source>
        <dbReference type="EMBL" id="CAF1960116.1"/>
    </source>
</evidence>
<evidence type="ECO:0000313" key="9">
    <source>
        <dbReference type="Proteomes" id="UP000663866"/>
    </source>
</evidence>
<reference evidence="3" key="1">
    <citation type="submission" date="2021-02" db="EMBL/GenBank/DDBJ databases">
        <authorList>
            <person name="Nowell W R."/>
        </authorList>
    </citation>
    <scope>NUCLEOTIDE SEQUENCE</scope>
</reference>
<sequence length="418" mass="47377">MLAASPNTYIMNGTSHFDDQSIVSQEDWDWRAIMETRNDQLFTPLATVDSVENGFSNTTDISASLYDVLNSTDTRKKDMNTDIFQGSDVTGNINYIQDQINQCLEDLQDEQVIPSTDVLDEFSVQLPIISDQVFNLDCLIQEKYGPSSLKASSFISKTGTNSTITTTTQNPCQHDNIVNVVNHHDLSNVGLDDLDAFEIAKQQKFNLTVPTKDEELKKTFRLNKKSFAAVCHSNMTKENIMKHIQNEFDELIQYICVSSQDESQAPYTLVYIQIILQKTINKKTYFLKAVAGMQCNYEVTYNDRAWNTYLKKVGNHIEFGSFQSVKSRTGTKWSEAIRQKHKSTIKKSKKNHIQLQNTKSQLIAKQVADDIMAKVKASIKEAIDVTDSQMPIECPHERETLLHLLKSLHVLAQNGIAK</sequence>
<evidence type="ECO:0000313" key="8">
    <source>
        <dbReference type="Proteomes" id="UP000663856"/>
    </source>
</evidence>
<accession>A0A816MBS0</accession>
<dbReference type="Proteomes" id="UP000663842">
    <property type="component" value="Unassembled WGS sequence"/>
</dbReference>
<organism evidence="3 8">
    <name type="scientific">Rotaria magnacalcarata</name>
    <dbReference type="NCBI Taxonomy" id="392030"/>
    <lineage>
        <taxon>Eukaryota</taxon>
        <taxon>Metazoa</taxon>
        <taxon>Spiralia</taxon>
        <taxon>Gnathifera</taxon>
        <taxon>Rotifera</taxon>
        <taxon>Eurotatoria</taxon>
        <taxon>Bdelloidea</taxon>
        <taxon>Philodinida</taxon>
        <taxon>Philodinidae</taxon>
        <taxon>Rotaria</taxon>
    </lineage>
</organism>
<evidence type="ECO:0000313" key="5">
    <source>
        <dbReference type="EMBL" id="CAF2150307.1"/>
    </source>
</evidence>
<dbReference type="EMBL" id="CAJNRE010003993">
    <property type="protein sequence ID" value="CAF2031686.1"/>
    <property type="molecule type" value="Genomic_DNA"/>
</dbReference>
<name>A0A816MBS0_9BILA</name>
<evidence type="ECO:0000313" key="2">
    <source>
        <dbReference type="EMBL" id="CAF1607816.1"/>
    </source>
</evidence>
<dbReference type="EMBL" id="CAJOBG010003794">
    <property type="protein sequence ID" value="CAF4081116.1"/>
    <property type="molecule type" value="Genomic_DNA"/>
</dbReference>
<dbReference type="Proteomes" id="UP000663834">
    <property type="component" value="Unassembled WGS sequence"/>
</dbReference>
<evidence type="ECO:0000313" key="4">
    <source>
        <dbReference type="EMBL" id="CAF2031686.1"/>
    </source>
</evidence>
<evidence type="ECO:0000313" key="7">
    <source>
        <dbReference type="EMBL" id="CAF4090474.1"/>
    </source>
</evidence>
<dbReference type="EMBL" id="CAJOBF010003422">
    <property type="protein sequence ID" value="CAF4090474.1"/>
    <property type="molecule type" value="Genomic_DNA"/>
</dbReference>
<protein>
    <submittedName>
        <fullName evidence="3">Uncharacterized protein</fullName>
    </submittedName>
</protein>
<dbReference type="AlphaFoldDB" id="A0A816MBS0"/>
<evidence type="ECO:0000313" key="6">
    <source>
        <dbReference type="EMBL" id="CAF4081116.1"/>
    </source>
</evidence>
<dbReference type="EMBL" id="CAJNRF010000418">
    <property type="protein sequence ID" value="CAF1960116.1"/>
    <property type="molecule type" value="Genomic_DNA"/>
</dbReference>
<dbReference type="Gene3D" id="3.40.1310.20">
    <property type="match status" value="1"/>
</dbReference>
<dbReference type="Proteomes" id="UP000663824">
    <property type="component" value="Unassembled WGS sequence"/>
</dbReference>
<dbReference type="EMBL" id="CAJNRG010013620">
    <property type="protein sequence ID" value="CAF2150307.1"/>
    <property type="molecule type" value="Genomic_DNA"/>
</dbReference>
<proteinExistence type="predicted"/>
<dbReference type="EMBL" id="CAJNOW010012235">
    <property type="protein sequence ID" value="CAF1607816.1"/>
    <property type="molecule type" value="Genomic_DNA"/>
</dbReference>
<dbReference type="OrthoDB" id="10010249at2759"/>
<gene>
    <name evidence="1" type="ORF">CJN711_LOCUS5346</name>
    <name evidence="2" type="ORF">KQP761_LOCUS23010</name>
    <name evidence="4" type="ORF">MBJ925_LOCUS9990</name>
    <name evidence="6" type="ORF">OVN521_LOCUS19778</name>
    <name evidence="7" type="ORF">UXM345_LOCUS21639</name>
    <name evidence="3" type="ORF">WKI299_LOCUS2797</name>
    <name evidence="5" type="ORF">XDN619_LOCUS28533</name>
</gene>
<comment type="caution">
    <text evidence="3">The sequence shown here is derived from an EMBL/GenBank/DDBJ whole genome shotgun (WGS) entry which is preliminary data.</text>
</comment>